<dbReference type="Gene3D" id="3.30.2130.10">
    <property type="entry name" value="VC0802-like"/>
    <property type="match status" value="1"/>
</dbReference>
<dbReference type="InterPro" id="IPR045865">
    <property type="entry name" value="ACT-like_dom_sf"/>
</dbReference>
<evidence type="ECO:0000313" key="4">
    <source>
        <dbReference type="Proteomes" id="UP001193389"/>
    </source>
</evidence>
<organism evidence="3 4">
    <name type="scientific">Aquipluma nitroreducens</name>
    <dbReference type="NCBI Taxonomy" id="2010828"/>
    <lineage>
        <taxon>Bacteria</taxon>
        <taxon>Pseudomonadati</taxon>
        <taxon>Bacteroidota</taxon>
        <taxon>Bacteroidia</taxon>
        <taxon>Marinilabiliales</taxon>
        <taxon>Prolixibacteraceae</taxon>
        <taxon>Aquipluma</taxon>
    </lineage>
</organism>
<dbReference type="RefSeq" id="WP_318350533.1">
    <property type="nucleotide sequence ID" value="NZ_AP018694.1"/>
</dbReference>
<dbReference type="KEGG" id="anf:AQPE_1704"/>
<feature type="domain" description="DUF2241" evidence="1">
    <location>
        <begin position="4"/>
        <end position="70"/>
    </location>
</feature>
<evidence type="ECO:0000259" key="1">
    <source>
        <dbReference type="Pfam" id="PF10000"/>
    </source>
</evidence>
<dbReference type="InterPro" id="IPR018717">
    <property type="entry name" value="DUF2241"/>
</dbReference>
<keyword evidence="4" id="KW-1185">Reference proteome</keyword>
<reference evidence="3" key="1">
    <citation type="journal article" date="2020" name="Int. J. Syst. Evol. Microbiol.">
        <title>Aquipluma nitroreducens gen. nov. sp. nov., a novel facultatively anaerobic bacterium isolated from a freshwater lake.</title>
        <authorList>
            <person name="Watanabe M."/>
            <person name="Kojima H."/>
            <person name="Fukui M."/>
        </authorList>
    </citation>
    <scope>NUCLEOTIDE SEQUENCE</scope>
    <source>
        <strain evidence="3">MeG22</strain>
    </source>
</reference>
<dbReference type="Pfam" id="PF10000">
    <property type="entry name" value="ACT_3"/>
    <property type="match status" value="1"/>
</dbReference>
<dbReference type="Proteomes" id="UP001193389">
    <property type="component" value="Chromosome"/>
</dbReference>
<gene>
    <name evidence="3" type="ORF">AQPE_1704</name>
</gene>
<sequence length="131" mass="14451">MMTAETNLKTILKSISPLLHEGEYVFCTVENIEAIDPNDLVMTFRETEGTTIILRKEAADKLNLNYDFIAAWISLMVHSSLEAVGLTAAFSTALADEGISCNVVAGYYHDHLFVKHCDSQKAVAVLEKLSL</sequence>
<dbReference type="Pfam" id="PF13840">
    <property type="entry name" value="ACT_7"/>
    <property type="match status" value="1"/>
</dbReference>
<dbReference type="PANTHER" id="PTHR39199:SF1">
    <property type="entry name" value="BLR5128 PROTEIN"/>
    <property type="match status" value="1"/>
</dbReference>
<dbReference type="AlphaFoldDB" id="A0A5K7S7K5"/>
<accession>A0A5K7S7K5</accession>
<protein>
    <submittedName>
        <fullName evidence="3">Uncharacterized protein</fullName>
    </submittedName>
</protein>
<evidence type="ECO:0000259" key="2">
    <source>
        <dbReference type="Pfam" id="PF13840"/>
    </source>
</evidence>
<dbReference type="EMBL" id="AP018694">
    <property type="protein sequence ID" value="BBE17548.1"/>
    <property type="molecule type" value="Genomic_DNA"/>
</dbReference>
<feature type="domain" description="CASTOR ACT" evidence="2">
    <location>
        <begin position="71"/>
        <end position="128"/>
    </location>
</feature>
<dbReference type="SUPFAM" id="SSF55021">
    <property type="entry name" value="ACT-like"/>
    <property type="match status" value="2"/>
</dbReference>
<dbReference type="InterPro" id="IPR027795">
    <property type="entry name" value="CASTOR_ACT_dom"/>
</dbReference>
<dbReference type="PANTHER" id="PTHR39199">
    <property type="entry name" value="BLR5128 PROTEIN"/>
    <property type="match status" value="1"/>
</dbReference>
<proteinExistence type="predicted"/>
<name>A0A5K7S7K5_9BACT</name>
<evidence type="ECO:0000313" key="3">
    <source>
        <dbReference type="EMBL" id="BBE17548.1"/>
    </source>
</evidence>